<reference evidence="1 2" key="1">
    <citation type="submission" date="2021-07" db="EMBL/GenBank/DDBJ databases">
        <title>The draft genome sequence of Sphingomicrobium sp. B8.</title>
        <authorList>
            <person name="Mu L."/>
        </authorList>
    </citation>
    <scope>NUCLEOTIDE SEQUENCE [LARGE SCALE GENOMIC DNA]</scope>
    <source>
        <strain evidence="1 2">B8</strain>
    </source>
</reference>
<name>A0ABS6V2G1_9SPHN</name>
<accession>A0ABS6V2G1</accession>
<organism evidence="1 2">
    <name type="scientific">Sphingomicrobium clamense</name>
    <dbReference type="NCBI Taxonomy" id="2851013"/>
    <lineage>
        <taxon>Bacteria</taxon>
        <taxon>Pseudomonadati</taxon>
        <taxon>Pseudomonadota</taxon>
        <taxon>Alphaproteobacteria</taxon>
        <taxon>Sphingomonadales</taxon>
        <taxon>Sphingomonadaceae</taxon>
        <taxon>Sphingomicrobium</taxon>
    </lineage>
</organism>
<evidence type="ECO:0000313" key="2">
    <source>
        <dbReference type="Proteomes" id="UP000698028"/>
    </source>
</evidence>
<dbReference type="PROSITE" id="PS51257">
    <property type="entry name" value="PROKAR_LIPOPROTEIN"/>
    <property type="match status" value="1"/>
</dbReference>
<proteinExistence type="predicted"/>
<comment type="caution">
    <text evidence="1">The sequence shown here is derived from an EMBL/GenBank/DDBJ whole genome shotgun (WGS) entry which is preliminary data.</text>
</comment>
<dbReference type="RefSeq" id="WP_218631816.1">
    <property type="nucleotide sequence ID" value="NZ_JAHVAH010000001.1"/>
</dbReference>
<protein>
    <submittedName>
        <fullName evidence="1">Uncharacterized protein</fullName>
    </submittedName>
</protein>
<sequence length="135" mass="14895">MVRQALILGCTAAALAACGKVESEGDAEITVRSEQQDKMFELSPLYRNIALKRAITGVGMPCQRVEYSGYVGQYESLDQWTAMCDDGRQWAIFMGADDTAQVRYCEDVVETGLPPCEITRLDTREETVLEDSADG</sequence>
<keyword evidence="2" id="KW-1185">Reference proteome</keyword>
<gene>
    <name evidence="1" type="ORF">KTQ36_00360</name>
</gene>
<dbReference type="Proteomes" id="UP000698028">
    <property type="component" value="Unassembled WGS sequence"/>
</dbReference>
<dbReference type="EMBL" id="JAHVAH010000001">
    <property type="protein sequence ID" value="MBW0143749.1"/>
    <property type="molecule type" value="Genomic_DNA"/>
</dbReference>
<evidence type="ECO:0000313" key="1">
    <source>
        <dbReference type="EMBL" id="MBW0143749.1"/>
    </source>
</evidence>